<evidence type="ECO:0000313" key="3">
    <source>
        <dbReference type="Proteomes" id="UP000193431"/>
    </source>
</evidence>
<accession>A0A1W6MIC6</accession>
<sequence length="123" mass="14597">MRNHHILPYSPAARDLSRRLRKNPTKAEIKFWNLVKSSDLNIVLRRQMPILDYVVDFYIKEVGLAIEIDGKYHDHQFLEDATRQGRIEKLGVRFMRFSNDDVLNQPFKVLDDLKCRIDELRAT</sequence>
<dbReference type="InterPro" id="IPR007569">
    <property type="entry name" value="DUF559"/>
</dbReference>
<dbReference type="InterPro" id="IPR011335">
    <property type="entry name" value="Restrct_endonuc-II-like"/>
</dbReference>
<gene>
    <name evidence="2" type="ORF">BST97_04810</name>
</gene>
<dbReference type="OrthoDB" id="9798754at2"/>
<dbReference type="RefSeq" id="WP_085766164.1">
    <property type="nucleotide sequence ID" value="NZ_CP019344.1"/>
</dbReference>
<evidence type="ECO:0000259" key="1">
    <source>
        <dbReference type="Pfam" id="PF04480"/>
    </source>
</evidence>
<organism evidence="2 3">
    <name type="scientific">Nonlabens spongiae</name>
    <dbReference type="NCBI Taxonomy" id="331648"/>
    <lineage>
        <taxon>Bacteria</taxon>
        <taxon>Pseudomonadati</taxon>
        <taxon>Bacteroidota</taxon>
        <taxon>Flavobacteriia</taxon>
        <taxon>Flavobacteriales</taxon>
        <taxon>Flavobacteriaceae</taxon>
        <taxon>Nonlabens</taxon>
    </lineage>
</organism>
<dbReference type="Proteomes" id="UP000193431">
    <property type="component" value="Chromosome"/>
</dbReference>
<name>A0A1W6MIC6_9FLAO</name>
<dbReference type="AlphaFoldDB" id="A0A1W6MIC6"/>
<keyword evidence="3" id="KW-1185">Reference proteome</keyword>
<dbReference type="SUPFAM" id="SSF52980">
    <property type="entry name" value="Restriction endonuclease-like"/>
    <property type="match status" value="1"/>
</dbReference>
<evidence type="ECO:0000313" key="2">
    <source>
        <dbReference type="EMBL" id="ARN77355.1"/>
    </source>
</evidence>
<dbReference type="Pfam" id="PF04480">
    <property type="entry name" value="DUF559"/>
    <property type="match status" value="1"/>
</dbReference>
<feature type="domain" description="DUF559" evidence="1">
    <location>
        <begin position="14"/>
        <end position="114"/>
    </location>
</feature>
<reference evidence="2 3" key="1">
    <citation type="submission" date="2016-11" db="EMBL/GenBank/DDBJ databases">
        <title>Trade-off between light-utilization and light-protection in marine flavobacteria.</title>
        <authorList>
            <person name="Kumagai Y."/>
        </authorList>
    </citation>
    <scope>NUCLEOTIDE SEQUENCE [LARGE SCALE GENOMIC DNA]</scope>
    <source>
        <strain evidence="2 3">JCM 13191</strain>
    </source>
</reference>
<protein>
    <recommendedName>
        <fullName evidence="1">DUF559 domain-containing protein</fullName>
    </recommendedName>
</protein>
<proteinExistence type="predicted"/>
<dbReference type="PANTHER" id="PTHR38590:SF1">
    <property type="entry name" value="BLL0828 PROTEIN"/>
    <property type="match status" value="1"/>
</dbReference>
<dbReference type="PANTHER" id="PTHR38590">
    <property type="entry name" value="BLL0828 PROTEIN"/>
    <property type="match status" value="1"/>
</dbReference>
<dbReference type="InterPro" id="IPR047216">
    <property type="entry name" value="Endonuclease_DUF559_bact"/>
</dbReference>
<dbReference type="EMBL" id="CP019344">
    <property type="protein sequence ID" value="ARN77355.1"/>
    <property type="molecule type" value="Genomic_DNA"/>
</dbReference>
<dbReference type="Gene3D" id="3.40.960.10">
    <property type="entry name" value="VSR Endonuclease"/>
    <property type="match status" value="1"/>
</dbReference>